<gene>
    <name evidence="2" type="ORF">GCM10011507_22730</name>
</gene>
<dbReference type="InterPro" id="IPR013096">
    <property type="entry name" value="Cupin_2"/>
</dbReference>
<dbReference type="InterPro" id="IPR011051">
    <property type="entry name" value="RmlC_Cupin_sf"/>
</dbReference>
<evidence type="ECO:0000313" key="3">
    <source>
        <dbReference type="Proteomes" id="UP000648801"/>
    </source>
</evidence>
<sequence>MHHPIQIGNLSVTFLKSRHETQGQADIFEMTVPPHTNLHIPHLHKDYDETIIGINGTTTWTLDGKKHQVGPGKQLHIPRGVVHTYVNTYRTTARMLCILTPGLVGPEYFRELAAAIDEHGRPDIPAVVAVMARYGVTPAKA</sequence>
<dbReference type="Proteomes" id="UP000648801">
    <property type="component" value="Unassembled WGS sequence"/>
</dbReference>
<dbReference type="PANTHER" id="PTHR36440">
    <property type="entry name" value="PUTATIVE (AFU_ORTHOLOGUE AFUA_8G07350)-RELATED"/>
    <property type="match status" value="1"/>
</dbReference>
<reference evidence="2" key="2">
    <citation type="submission" date="2020-09" db="EMBL/GenBank/DDBJ databases">
        <authorList>
            <person name="Sun Q."/>
            <person name="Zhou Y."/>
        </authorList>
    </citation>
    <scope>NUCLEOTIDE SEQUENCE</scope>
    <source>
        <strain evidence="2">CGMCC 1.15447</strain>
    </source>
</reference>
<dbReference type="Gene3D" id="2.60.120.10">
    <property type="entry name" value="Jelly Rolls"/>
    <property type="match status" value="1"/>
</dbReference>
<dbReference type="AlphaFoldDB" id="A0A916W6C1"/>
<dbReference type="InterPro" id="IPR014710">
    <property type="entry name" value="RmlC-like_jellyroll"/>
</dbReference>
<comment type="caution">
    <text evidence="2">The sequence shown here is derived from an EMBL/GenBank/DDBJ whole genome shotgun (WGS) entry which is preliminary data.</text>
</comment>
<protein>
    <submittedName>
        <fullName evidence="2">Cupin</fullName>
    </submittedName>
</protein>
<dbReference type="RefSeq" id="WP_188759374.1">
    <property type="nucleotide sequence ID" value="NZ_BMJB01000001.1"/>
</dbReference>
<feature type="domain" description="Cupin type-2" evidence="1">
    <location>
        <begin position="29"/>
        <end position="98"/>
    </location>
</feature>
<dbReference type="EMBL" id="BMJB01000001">
    <property type="protein sequence ID" value="GGA70608.1"/>
    <property type="molecule type" value="Genomic_DNA"/>
</dbReference>
<reference evidence="2" key="1">
    <citation type="journal article" date="2014" name="Int. J. Syst. Evol. Microbiol.">
        <title>Complete genome sequence of Corynebacterium casei LMG S-19264T (=DSM 44701T), isolated from a smear-ripened cheese.</title>
        <authorList>
            <consortium name="US DOE Joint Genome Institute (JGI-PGF)"/>
            <person name="Walter F."/>
            <person name="Albersmeier A."/>
            <person name="Kalinowski J."/>
            <person name="Ruckert C."/>
        </authorList>
    </citation>
    <scope>NUCLEOTIDE SEQUENCE</scope>
    <source>
        <strain evidence="2">CGMCC 1.15447</strain>
    </source>
</reference>
<dbReference type="Pfam" id="PF07883">
    <property type="entry name" value="Cupin_2"/>
    <property type="match status" value="1"/>
</dbReference>
<proteinExistence type="predicted"/>
<dbReference type="SUPFAM" id="SSF51182">
    <property type="entry name" value="RmlC-like cupins"/>
    <property type="match status" value="1"/>
</dbReference>
<dbReference type="PANTHER" id="PTHR36440:SF1">
    <property type="entry name" value="PUTATIVE (AFU_ORTHOLOGUE AFUA_8G07350)-RELATED"/>
    <property type="match status" value="1"/>
</dbReference>
<dbReference type="InterPro" id="IPR053146">
    <property type="entry name" value="QDO-like"/>
</dbReference>
<accession>A0A916W6C1</accession>
<evidence type="ECO:0000313" key="2">
    <source>
        <dbReference type="EMBL" id="GGA70608.1"/>
    </source>
</evidence>
<name>A0A916W6C1_9BACT</name>
<evidence type="ECO:0000259" key="1">
    <source>
        <dbReference type="Pfam" id="PF07883"/>
    </source>
</evidence>
<keyword evidence="3" id="KW-1185">Reference proteome</keyword>
<organism evidence="2 3">
    <name type="scientific">Edaphobacter acidisoli</name>
    <dbReference type="NCBI Taxonomy" id="2040573"/>
    <lineage>
        <taxon>Bacteria</taxon>
        <taxon>Pseudomonadati</taxon>
        <taxon>Acidobacteriota</taxon>
        <taxon>Terriglobia</taxon>
        <taxon>Terriglobales</taxon>
        <taxon>Acidobacteriaceae</taxon>
        <taxon>Edaphobacter</taxon>
    </lineage>
</organism>